<dbReference type="EMBL" id="KN839850">
    <property type="protein sequence ID" value="KIJ63592.1"/>
    <property type="molecule type" value="Genomic_DNA"/>
</dbReference>
<feature type="region of interest" description="Disordered" evidence="1">
    <location>
        <begin position="543"/>
        <end position="577"/>
    </location>
</feature>
<dbReference type="AlphaFoldDB" id="A0A0C9WER7"/>
<accession>A0A0C9WER7</accession>
<reference evidence="3 4" key="1">
    <citation type="submission" date="2014-04" db="EMBL/GenBank/DDBJ databases">
        <title>Evolutionary Origins and Diversification of the Mycorrhizal Mutualists.</title>
        <authorList>
            <consortium name="DOE Joint Genome Institute"/>
            <consortium name="Mycorrhizal Genomics Consortium"/>
            <person name="Kohler A."/>
            <person name="Kuo A."/>
            <person name="Nagy L.G."/>
            <person name="Floudas D."/>
            <person name="Copeland A."/>
            <person name="Barry K.W."/>
            <person name="Cichocki N."/>
            <person name="Veneault-Fourrey C."/>
            <person name="LaButti K."/>
            <person name="Lindquist E.A."/>
            <person name="Lipzen A."/>
            <person name="Lundell T."/>
            <person name="Morin E."/>
            <person name="Murat C."/>
            <person name="Riley R."/>
            <person name="Ohm R."/>
            <person name="Sun H."/>
            <person name="Tunlid A."/>
            <person name="Henrissat B."/>
            <person name="Grigoriev I.V."/>
            <person name="Hibbett D.S."/>
            <person name="Martin F."/>
        </authorList>
    </citation>
    <scope>NUCLEOTIDE SEQUENCE [LARGE SCALE GENOMIC DNA]</scope>
    <source>
        <strain evidence="3 4">MD-312</strain>
    </source>
</reference>
<sequence length="590" mass="64831">MKSTAIISLAIVSAAAPAIAAPALFSPQADWKRHDLTSDADSLVDSVVQDGLIPANVGEAILNLVNDTTPDLELLLDGLLVLDPDNSTTTTNSTLPSKRDWGEIFDLTAQEIKSILDGSINNNNSKRSVTSAIKNAFNKIGVTIKGTFKNVAKRELSDNPADALARRSAIGDFVSKLLDEYGPHLVGRAGTEQDIDKYVAEVVGELKSLLPSSTPTSKKVAQRELSGDPADALARRNEIDDLVTELLDKYGPHLVGRAATEQDVDKYVDEVVRKLKSLLPTSTPTSQKRHIITTLHNDGNAHEKYYHPSNSAKRSVTLEDDPVNGFPDHEPLEERSPISVDPEDVEYYLYKAYNFYNQHVAGGSSSDQNTKRSPLSVDPEDVEYYLYKAYNFYNQHIGGSNSGQNTKRSPLSVDPEDVEYYLYKAYNFYNQHIAGSSSSDSNSKRSVGSENKSLAEKHEHALLNPKHSERQFVHPVSYIPHLPNEDGKAREPTALPSFEERDLNAEFDSLLDKVKSPLPNSSGMSRRSVVDEFTTLVQQLKEELGSAREVSSSSTATKRSTDSASGAGALSHDDVKNIWTQLNARDMELD</sequence>
<protein>
    <submittedName>
        <fullName evidence="3">Uncharacterized protein</fullName>
    </submittedName>
</protein>
<gene>
    <name evidence="3" type="ORF">HYDPIDRAFT_168409</name>
</gene>
<feature type="chain" id="PRO_5002205276" evidence="2">
    <location>
        <begin position="21"/>
        <end position="590"/>
    </location>
</feature>
<evidence type="ECO:0000256" key="1">
    <source>
        <dbReference type="SAM" id="MobiDB-lite"/>
    </source>
</evidence>
<evidence type="ECO:0000256" key="2">
    <source>
        <dbReference type="SAM" id="SignalP"/>
    </source>
</evidence>
<keyword evidence="2" id="KW-0732">Signal</keyword>
<evidence type="ECO:0000313" key="4">
    <source>
        <dbReference type="Proteomes" id="UP000053820"/>
    </source>
</evidence>
<feature type="compositionally biased region" description="Polar residues" evidence="1">
    <location>
        <begin position="549"/>
        <end position="564"/>
    </location>
</feature>
<feature type="compositionally biased region" description="Low complexity" evidence="1">
    <location>
        <begin position="436"/>
        <end position="449"/>
    </location>
</feature>
<feature type="signal peptide" evidence="2">
    <location>
        <begin position="1"/>
        <end position="20"/>
    </location>
</feature>
<evidence type="ECO:0000313" key="3">
    <source>
        <dbReference type="EMBL" id="KIJ63592.1"/>
    </source>
</evidence>
<keyword evidence="4" id="KW-1185">Reference proteome</keyword>
<dbReference type="HOGENOM" id="CLU_462356_0_0_1"/>
<dbReference type="Proteomes" id="UP000053820">
    <property type="component" value="Unassembled WGS sequence"/>
</dbReference>
<organism evidence="3 4">
    <name type="scientific">Hydnomerulius pinastri MD-312</name>
    <dbReference type="NCBI Taxonomy" id="994086"/>
    <lineage>
        <taxon>Eukaryota</taxon>
        <taxon>Fungi</taxon>
        <taxon>Dikarya</taxon>
        <taxon>Basidiomycota</taxon>
        <taxon>Agaricomycotina</taxon>
        <taxon>Agaricomycetes</taxon>
        <taxon>Agaricomycetidae</taxon>
        <taxon>Boletales</taxon>
        <taxon>Boletales incertae sedis</taxon>
        <taxon>Leucogyrophana</taxon>
    </lineage>
</organism>
<name>A0A0C9WER7_9AGAM</name>
<feature type="region of interest" description="Disordered" evidence="1">
    <location>
        <begin position="434"/>
        <end position="455"/>
    </location>
</feature>
<proteinExistence type="predicted"/>